<feature type="transmembrane region" description="Helical" evidence="1">
    <location>
        <begin position="150"/>
        <end position="172"/>
    </location>
</feature>
<proteinExistence type="predicted"/>
<feature type="transmembrane region" description="Helical" evidence="1">
    <location>
        <begin position="105"/>
        <end position="130"/>
    </location>
</feature>
<feature type="transmembrane region" description="Helical" evidence="1">
    <location>
        <begin position="7"/>
        <end position="27"/>
    </location>
</feature>
<name>A0ABV6YUM4_UNCC1</name>
<feature type="transmembrane region" description="Helical" evidence="1">
    <location>
        <begin position="178"/>
        <end position="198"/>
    </location>
</feature>
<protein>
    <submittedName>
        <fullName evidence="2">Uncharacterized protein</fullName>
    </submittedName>
</protein>
<keyword evidence="1" id="KW-0472">Membrane</keyword>
<gene>
    <name evidence="2" type="ORF">ACFL27_06815</name>
</gene>
<feature type="transmembrane region" description="Helical" evidence="1">
    <location>
        <begin position="229"/>
        <end position="258"/>
    </location>
</feature>
<organism evidence="2 3">
    <name type="scientific">candidate division CSSED10-310 bacterium</name>
    <dbReference type="NCBI Taxonomy" id="2855610"/>
    <lineage>
        <taxon>Bacteria</taxon>
        <taxon>Bacteria division CSSED10-310</taxon>
    </lineage>
</organism>
<comment type="caution">
    <text evidence="2">The sequence shown here is derived from an EMBL/GenBank/DDBJ whole genome shotgun (WGS) entry which is preliminary data.</text>
</comment>
<evidence type="ECO:0000313" key="3">
    <source>
        <dbReference type="Proteomes" id="UP001594351"/>
    </source>
</evidence>
<accession>A0ABV6YUM4</accession>
<evidence type="ECO:0000256" key="1">
    <source>
        <dbReference type="SAM" id="Phobius"/>
    </source>
</evidence>
<reference evidence="2 3" key="1">
    <citation type="submission" date="2024-09" db="EMBL/GenBank/DDBJ databases">
        <title>Laminarin stimulates single cell rates of sulfate reduction while oxygen inhibits transcriptomic activity in coastal marine sediment.</title>
        <authorList>
            <person name="Lindsay M."/>
            <person name="Orcutt B."/>
            <person name="Emerson D."/>
            <person name="Stepanauskas R."/>
            <person name="D'Angelo T."/>
        </authorList>
    </citation>
    <scope>NUCLEOTIDE SEQUENCE [LARGE SCALE GENOMIC DNA]</scope>
    <source>
        <strain evidence="2">SAG AM-311-K15</strain>
    </source>
</reference>
<sequence length="266" mass="28910">MKRIGAFLRSLAASVGFLGFMLTYGGLLNETDGFFTTKSWFSVGILVLTIGLTGAVSLLTYWRMSQAVILFNLACSLFIVDYAHWDKSISAPLPVDYHKNMSQEMLAISVGIVCALVFAFFVYRILVLPLKKLTPDKSASDLLPPAAKRIPLNIIMPFFAAFSGSFLVGAVTPALSTFAPYQIIVFLMSFLIALLIITHFRSTQPLEVIVGFFIGSVVLHGLIDSLSQFSAVGLFITTGYPLSFCGALTGGAVCAYWISQLTRSSK</sequence>
<dbReference type="EMBL" id="JBHPBY010000065">
    <property type="protein sequence ID" value="MFC1849904.1"/>
    <property type="molecule type" value="Genomic_DNA"/>
</dbReference>
<keyword evidence="1" id="KW-0812">Transmembrane</keyword>
<evidence type="ECO:0000313" key="2">
    <source>
        <dbReference type="EMBL" id="MFC1849904.1"/>
    </source>
</evidence>
<keyword evidence="3" id="KW-1185">Reference proteome</keyword>
<feature type="transmembrane region" description="Helical" evidence="1">
    <location>
        <begin position="68"/>
        <end position="85"/>
    </location>
</feature>
<dbReference type="Proteomes" id="UP001594351">
    <property type="component" value="Unassembled WGS sequence"/>
</dbReference>
<feature type="transmembrane region" description="Helical" evidence="1">
    <location>
        <begin position="205"/>
        <end position="223"/>
    </location>
</feature>
<feature type="transmembrane region" description="Helical" evidence="1">
    <location>
        <begin position="39"/>
        <end position="61"/>
    </location>
</feature>
<keyword evidence="1" id="KW-1133">Transmembrane helix</keyword>